<name>A0A3B0ZPN9_9ZZZZ</name>
<dbReference type="SUPFAM" id="SSF81324">
    <property type="entry name" value="Voltage-gated potassium channels"/>
    <property type="match status" value="1"/>
</dbReference>
<keyword evidence="2" id="KW-0812">Transmembrane</keyword>
<dbReference type="GO" id="GO:0006813">
    <property type="term" value="P:potassium ion transport"/>
    <property type="evidence" value="ECO:0007669"/>
    <property type="project" value="InterPro"/>
</dbReference>
<accession>A0A3B0ZPN9</accession>
<dbReference type="GO" id="GO:0034220">
    <property type="term" value="P:monoatomic ion transmembrane transport"/>
    <property type="evidence" value="ECO:0007669"/>
    <property type="project" value="UniProtKB-KW"/>
</dbReference>
<organism evidence="5">
    <name type="scientific">hydrothermal vent metagenome</name>
    <dbReference type="NCBI Taxonomy" id="652676"/>
    <lineage>
        <taxon>unclassified sequences</taxon>
        <taxon>metagenomes</taxon>
        <taxon>ecological metagenomes</taxon>
    </lineage>
</organism>
<dbReference type="InterPro" id="IPR036291">
    <property type="entry name" value="NAD(P)-bd_dom_sf"/>
</dbReference>
<keyword evidence="5" id="KW-0813">Transport</keyword>
<comment type="subcellular location">
    <subcellularLocation>
        <location evidence="1">Cell membrane</location>
        <topology evidence="1">Multi-pass membrane protein</topology>
    </subcellularLocation>
</comment>
<evidence type="ECO:0000259" key="3">
    <source>
        <dbReference type="Pfam" id="PF02254"/>
    </source>
</evidence>
<keyword evidence="2" id="KW-1133">Transmembrane helix</keyword>
<dbReference type="Gene3D" id="3.40.50.720">
    <property type="entry name" value="NAD(P)-binding Rossmann-like Domain"/>
    <property type="match status" value="1"/>
</dbReference>
<evidence type="ECO:0000313" key="5">
    <source>
        <dbReference type="EMBL" id="VAW88039.1"/>
    </source>
</evidence>
<evidence type="ECO:0000259" key="4">
    <source>
        <dbReference type="Pfam" id="PF07885"/>
    </source>
</evidence>
<dbReference type="PANTHER" id="PTHR43833:SF9">
    <property type="entry name" value="POTASSIUM CHANNEL PROTEIN YUGO-RELATED"/>
    <property type="match status" value="1"/>
</dbReference>
<feature type="transmembrane region" description="Helical" evidence="2">
    <location>
        <begin position="82"/>
        <end position="104"/>
    </location>
</feature>
<dbReference type="Gene3D" id="1.10.287.70">
    <property type="match status" value="1"/>
</dbReference>
<keyword evidence="5" id="KW-0407">Ion channel</keyword>
<feature type="domain" description="RCK N-terminal" evidence="3">
    <location>
        <begin position="172"/>
        <end position="260"/>
    </location>
</feature>
<dbReference type="Pfam" id="PF07885">
    <property type="entry name" value="Ion_trans_2"/>
    <property type="match status" value="1"/>
</dbReference>
<dbReference type="Pfam" id="PF02254">
    <property type="entry name" value="TrkA_N"/>
    <property type="match status" value="1"/>
</dbReference>
<keyword evidence="5" id="KW-0406">Ion transport</keyword>
<dbReference type="PANTHER" id="PTHR43833">
    <property type="entry name" value="POTASSIUM CHANNEL PROTEIN 2-RELATED-RELATED"/>
    <property type="match status" value="1"/>
</dbReference>
<dbReference type="InterPro" id="IPR050721">
    <property type="entry name" value="Trk_Ktr_HKT_K-transport"/>
</dbReference>
<dbReference type="SUPFAM" id="SSF51735">
    <property type="entry name" value="NAD(P)-binding Rossmann-fold domains"/>
    <property type="match status" value="1"/>
</dbReference>
<dbReference type="EMBL" id="UOFP01000207">
    <property type="protein sequence ID" value="VAW88039.1"/>
    <property type="molecule type" value="Genomic_DNA"/>
</dbReference>
<dbReference type="GO" id="GO:0005886">
    <property type="term" value="C:plasma membrane"/>
    <property type="evidence" value="ECO:0007669"/>
    <property type="project" value="UniProtKB-SubCell"/>
</dbReference>
<gene>
    <name evidence="5" type="ORF">MNBD_GAMMA18-1113</name>
</gene>
<sequence>MLPRLHTILSKQRRKAVYLRDHAVGFSIFKSFAFLLVILIIHAFFMTLFEALSWGDAIWLTLTTATTVGYGDISATTTEGRWATALLLYCGGIFVLANFAGEYLEARNERKSRMIKGQWNWNMKNHIVIINTPAHGGDRFFQMLIKQIRNDSNYADTPVQILTRQYPSALPRELRDLGVVHYHGSPDDDESFRMVNITHARHVIVLSKNEHERLSDALSYDIISRLADLNIDKKRVIVECVEDSNRSRFHRLGFNTVIRPIRAYPEVLVRALVAPGSEQLLEDLFTHNGAHPRRYQVEINNQSWSDIVVNIMQSGLGTAMSYINEAGEAVTNPEADEKITTRALIVMVNSRSLPNDEQITLCLHREPLNQQ</sequence>
<evidence type="ECO:0000256" key="1">
    <source>
        <dbReference type="ARBA" id="ARBA00004651"/>
    </source>
</evidence>
<dbReference type="AlphaFoldDB" id="A0A3B0ZPN9"/>
<reference evidence="5" key="1">
    <citation type="submission" date="2018-06" db="EMBL/GenBank/DDBJ databases">
        <authorList>
            <person name="Zhirakovskaya E."/>
        </authorList>
    </citation>
    <scope>NUCLEOTIDE SEQUENCE</scope>
</reference>
<proteinExistence type="predicted"/>
<dbReference type="InterPro" id="IPR003148">
    <property type="entry name" value="RCK_N"/>
</dbReference>
<feature type="domain" description="Potassium channel" evidence="4">
    <location>
        <begin position="35"/>
        <end position="100"/>
    </location>
</feature>
<protein>
    <submittedName>
        <fullName evidence="5">Potassium channel protein</fullName>
    </submittedName>
</protein>
<keyword evidence="2" id="KW-0472">Membrane</keyword>
<feature type="transmembrane region" description="Helical" evidence="2">
    <location>
        <begin position="21"/>
        <end position="45"/>
    </location>
</feature>
<dbReference type="InterPro" id="IPR013099">
    <property type="entry name" value="K_chnl_dom"/>
</dbReference>
<evidence type="ECO:0000256" key="2">
    <source>
        <dbReference type="SAM" id="Phobius"/>
    </source>
</evidence>